<dbReference type="PRINTS" id="PR00411">
    <property type="entry name" value="PNDRDTASEI"/>
</dbReference>
<evidence type="ECO:0000256" key="4">
    <source>
        <dbReference type="ARBA" id="ARBA00023002"/>
    </source>
</evidence>
<dbReference type="InterPro" id="IPR036188">
    <property type="entry name" value="FAD/NAD-bd_sf"/>
</dbReference>
<dbReference type="PRINTS" id="PR00368">
    <property type="entry name" value="FADPNR"/>
</dbReference>
<evidence type="ECO:0000256" key="2">
    <source>
        <dbReference type="ARBA" id="ARBA00022630"/>
    </source>
</evidence>
<dbReference type="Pfam" id="PF14759">
    <property type="entry name" value="Reductase_C"/>
    <property type="match status" value="1"/>
</dbReference>
<dbReference type="InterPro" id="IPR050446">
    <property type="entry name" value="FAD-oxidoreductase/Apoptosis"/>
</dbReference>
<reference evidence="7 8" key="1">
    <citation type="journal article" date="2022" name="Arch. Microbiol.">
        <title>Paraburkholderia bengalensis sp. nov. isolated from roots of Oryza sativa, IR64.</title>
        <authorList>
            <person name="Nag P."/>
            <person name="Mondal N."/>
            <person name="Sarkar J."/>
            <person name="Das S."/>
        </authorList>
    </citation>
    <scope>NUCLEOTIDE SEQUENCE [LARGE SCALE GENOMIC DNA]</scope>
    <source>
        <strain evidence="7 8">IR64_4_BI</strain>
    </source>
</reference>
<evidence type="ECO:0000256" key="3">
    <source>
        <dbReference type="ARBA" id="ARBA00022827"/>
    </source>
</evidence>
<dbReference type="PANTHER" id="PTHR43557:SF2">
    <property type="entry name" value="RIESKE DOMAIN-CONTAINING PROTEIN-RELATED"/>
    <property type="match status" value="1"/>
</dbReference>
<evidence type="ECO:0000313" key="7">
    <source>
        <dbReference type="EMBL" id="MEI5996322.1"/>
    </source>
</evidence>
<keyword evidence="2" id="KW-0285">Flavoprotein</keyword>
<accession>A0ABU8ILL4</accession>
<dbReference type="InterPro" id="IPR016156">
    <property type="entry name" value="FAD/NAD-linked_Rdtase_dimer_sf"/>
</dbReference>
<sequence length="415" mass="44591">MDARAVIVGAGHSGGKAAQALRKRGWTGPITLVGDESQPPYDRPPLSKAVLLGKKSVGSCLFRPDEWYREQSIDLILERKVTAIDRQRKCIVLDDEQCISYDCLLIATGAEPNPLPIPGANLPGVSAFRTADDATRVSSYLNPGTQVVIVGAGFIGLEVAAAAVEKGCVVTVLEMASAPLGRVLPKIVASALTEIHSQRGVMFRFGVSVAEIEGIERVEAVRLATGERVSCDHVVYGVGARPRTFLAEEAGLHVSNGIRVDSSLRTTDPDIYACGDVCSYYSARYKQDLRLESWKNAEDQADLAARSMLGHETSYDELPWFWSNQYEVALQVAGLPTLGSITISRPAGRGVLFFSLDESGVLMGVCGLGPIPDIAVPVRLLKAWIDSGVHLCVDRLTDVTIPLTDARNFELAAAS</sequence>
<dbReference type="SUPFAM" id="SSF51905">
    <property type="entry name" value="FAD/NAD(P)-binding domain"/>
    <property type="match status" value="2"/>
</dbReference>
<comment type="cofactor">
    <cofactor evidence="1">
        <name>FAD</name>
        <dbReference type="ChEBI" id="CHEBI:57692"/>
    </cofactor>
</comment>
<protein>
    <submittedName>
        <fullName evidence="7">FAD-dependent oxidoreductase</fullName>
    </submittedName>
</protein>
<dbReference type="Pfam" id="PF07992">
    <property type="entry name" value="Pyr_redox_2"/>
    <property type="match status" value="1"/>
</dbReference>
<comment type="caution">
    <text evidence="7">The sequence shown here is derived from an EMBL/GenBank/DDBJ whole genome shotgun (WGS) entry which is preliminary data.</text>
</comment>
<dbReference type="Proteomes" id="UP001386437">
    <property type="component" value="Unassembled WGS sequence"/>
</dbReference>
<dbReference type="InterPro" id="IPR028202">
    <property type="entry name" value="Reductase_C"/>
</dbReference>
<keyword evidence="3" id="KW-0274">FAD</keyword>
<keyword evidence="8" id="KW-1185">Reference proteome</keyword>
<dbReference type="EMBL" id="JACFYJ010000003">
    <property type="protein sequence ID" value="MEI5996322.1"/>
    <property type="molecule type" value="Genomic_DNA"/>
</dbReference>
<dbReference type="Gene3D" id="3.30.390.30">
    <property type="match status" value="1"/>
</dbReference>
<dbReference type="InterPro" id="IPR023753">
    <property type="entry name" value="FAD/NAD-binding_dom"/>
</dbReference>
<dbReference type="Gene3D" id="3.50.50.60">
    <property type="entry name" value="FAD/NAD(P)-binding domain"/>
    <property type="match status" value="2"/>
</dbReference>
<dbReference type="SUPFAM" id="SSF55424">
    <property type="entry name" value="FAD/NAD-linked reductases, dimerisation (C-terminal) domain"/>
    <property type="match status" value="1"/>
</dbReference>
<organism evidence="7 8">
    <name type="scientific">Paraburkholderia bengalensis</name>
    <dbReference type="NCBI Taxonomy" id="2747562"/>
    <lineage>
        <taxon>Bacteria</taxon>
        <taxon>Pseudomonadati</taxon>
        <taxon>Pseudomonadota</taxon>
        <taxon>Betaproteobacteria</taxon>
        <taxon>Burkholderiales</taxon>
        <taxon>Burkholderiaceae</taxon>
        <taxon>Paraburkholderia</taxon>
    </lineage>
</organism>
<feature type="domain" description="FAD/NAD(P)-binding" evidence="5">
    <location>
        <begin position="5"/>
        <end position="301"/>
    </location>
</feature>
<gene>
    <name evidence="7" type="ORF">H3V53_03600</name>
</gene>
<dbReference type="RefSeq" id="WP_336596755.1">
    <property type="nucleotide sequence ID" value="NZ_JACFYJ010000003.1"/>
</dbReference>
<evidence type="ECO:0000313" key="8">
    <source>
        <dbReference type="Proteomes" id="UP001386437"/>
    </source>
</evidence>
<evidence type="ECO:0000259" key="5">
    <source>
        <dbReference type="Pfam" id="PF07992"/>
    </source>
</evidence>
<keyword evidence="4" id="KW-0560">Oxidoreductase</keyword>
<name>A0ABU8ILL4_9BURK</name>
<feature type="domain" description="Reductase C-terminal" evidence="6">
    <location>
        <begin position="320"/>
        <end position="405"/>
    </location>
</feature>
<evidence type="ECO:0000256" key="1">
    <source>
        <dbReference type="ARBA" id="ARBA00001974"/>
    </source>
</evidence>
<dbReference type="PANTHER" id="PTHR43557">
    <property type="entry name" value="APOPTOSIS-INDUCING FACTOR 1"/>
    <property type="match status" value="1"/>
</dbReference>
<proteinExistence type="predicted"/>
<evidence type="ECO:0000259" key="6">
    <source>
        <dbReference type="Pfam" id="PF14759"/>
    </source>
</evidence>